<dbReference type="InterPro" id="IPR052744">
    <property type="entry name" value="GPAT/DAPAT"/>
</dbReference>
<dbReference type="SUPFAM" id="SSF69593">
    <property type="entry name" value="Glycerol-3-phosphate (1)-acyltransferase"/>
    <property type="match status" value="1"/>
</dbReference>
<dbReference type="PANTHER" id="PTHR31605:SF0">
    <property type="entry name" value="GLYCEROL-3-PHOSPHATE O-ACYLTRANSFERASE 1"/>
    <property type="match status" value="1"/>
</dbReference>
<name>A0A2U2XB30_9FLAO</name>
<evidence type="ECO:0000313" key="4">
    <source>
        <dbReference type="EMBL" id="PWH84992.1"/>
    </source>
</evidence>
<evidence type="ECO:0000256" key="1">
    <source>
        <dbReference type="SAM" id="Coils"/>
    </source>
</evidence>
<gene>
    <name evidence="4" type="ORF">DIT68_11505</name>
</gene>
<feature type="coiled-coil region" evidence="1">
    <location>
        <begin position="300"/>
        <end position="345"/>
    </location>
</feature>
<organism evidence="4 5">
    <name type="scientific">Brumimicrobium oceani</name>
    <dbReference type="NCBI Taxonomy" id="2100725"/>
    <lineage>
        <taxon>Bacteria</taxon>
        <taxon>Pseudomonadati</taxon>
        <taxon>Bacteroidota</taxon>
        <taxon>Flavobacteriia</taxon>
        <taxon>Flavobacteriales</taxon>
        <taxon>Crocinitomicaceae</taxon>
        <taxon>Brumimicrobium</taxon>
    </lineage>
</organism>
<proteinExistence type="predicted"/>
<sequence length="496" mass="58383">MEVFLFLGFCFDDLEGAIANRPYIISLFNVLMETIFESILNSCVIIFFINLSKKKHMLYRILKFIIGVGIRLYYKEIRVNNRGNLSNGKKPMIIIANHPNTLMDAWVIGMICNQPIYYMAKATLFDSKFKLKLLRSLKMIPINRRGEGVTDGVDNNDSLSECYKVLSEGKTLVIFPEGTSYKEKVLRELKTGTARIALETERLNDSNLDLQVVAVGINYSQPEKFRSNILIDIDQPRGVMDHYELYLKDKRKAVRSLTDQFRDRLEKVLVTTETKDEEELLDDIYKVLNTKYIPSDEKGVQRQVSELKEIKNKIDELKLVQPWRIDELKQRIKSMDWKLEKMKIRADFLDRKFRSRLFLRQIFTSVVFILVALPLAIFGLIHNYLQYLFTDWLVPKLSTDIEYYAPLAILVGIVLYPLSYTGFALLVHYLLDFSWGLMLIYVLLMPLIGMFTYWFFKYLTHISYKWRYMFLMIDHKEALHELQSEKKQVKELLFED</sequence>
<feature type="transmembrane region" description="Helical" evidence="2">
    <location>
        <begin position="405"/>
        <end position="431"/>
    </location>
</feature>
<dbReference type="InterPro" id="IPR036259">
    <property type="entry name" value="MFS_trans_sf"/>
</dbReference>
<feature type="transmembrane region" description="Helical" evidence="2">
    <location>
        <begin position="362"/>
        <end position="385"/>
    </location>
</feature>
<dbReference type="SMART" id="SM00563">
    <property type="entry name" value="PlsC"/>
    <property type="match status" value="1"/>
</dbReference>
<dbReference type="GO" id="GO:0004366">
    <property type="term" value="F:glycerol-3-phosphate O-acyltransferase activity"/>
    <property type="evidence" value="ECO:0007669"/>
    <property type="project" value="TreeGrafter"/>
</dbReference>
<keyword evidence="2" id="KW-0812">Transmembrane</keyword>
<protein>
    <recommendedName>
        <fullName evidence="3">Phospholipid/glycerol acyltransferase domain-containing protein</fullName>
    </recommendedName>
</protein>
<keyword evidence="5" id="KW-1185">Reference proteome</keyword>
<keyword evidence="1" id="KW-0175">Coiled coil</keyword>
<reference evidence="4 5" key="2">
    <citation type="submission" date="2018-05" db="EMBL/GenBank/DDBJ databases">
        <authorList>
            <person name="Lanie J.A."/>
            <person name="Ng W.-L."/>
            <person name="Kazmierczak K.M."/>
            <person name="Andrzejewski T.M."/>
            <person name="Davidsen T.M."/>
            <person name="Wayne K.J."/>
            <person name="Tettelin H."/>
            <person name="Glass J.I."/>
            <person name="Rusch D."/>
            <person name="Podicherti R."/>
            <person name="Tsui H.-C.T."/>
            <person name="Winkler M.E."/>
        </authorList>
    </citation>
    <scope>NUCLEOTIDE SEQUENCE [LARGE SCALE GENOMIC DNA]</scope>
    <source>
        <strain evidence="4 5">C305</strain>
    </source>
</reference>
<evidence type="ECO:0000259" key="3">
    <source>
        <dbReference type="SMART" id="SM00563"/>
    </source>
</evidence>
<dbReference type="PANTHER" id="PTHR31605">
    <property type="entry name" value="GLYCEROL-3-PHOSPHATE O-ACYLTRANSFERASE 1"/>
    <property type="match status" value="1"/>
</dbReference>
<comment type="caution">
    <text evidence="4">The sequence shown here is derived from an EMBL/GenBank/DDBJ whole genome shotgun (WGS) entry which is preliminary data.</text>
</comment>
<keyword evidence="2" id="KW-0472">Membrane</keyword>
<feature type="transmembrane region" description="Helical" evidence="2">
    <location>
        <begin position="26"/>
        <end position="51"/>
    </location>
</feature>
<reference evidence="4 5" key="1">
    <citation type="submission" date="2018-05" db="EMBL/GenBank/DDBJ databases">
        <title>Brumimicrobium oceani sp. nov., isolated from coastal sediment.</title>
        <authorList>
            <person name="Kou Y."/>
        </authorList>
    </citation>
    <scope>NUCLEOTIDE SEQUENCE [LARGE SCALE GENOMIC DNA]</scope>
    <source>
        <strain evidence="4 5">C305</strain>
    </source>
</reference>
<dbReference type="AlphaFoldDB" id="A0A2U2XB30"/>
<evidence type="ECO:0000256" key="2">
    <source>
        <dbReference type="SAM" id="Phobius"/>
    </source>
</evidence>
<dbReference type="Pfam" id="PF01553">
    <property type="entry name" value="Acyltransferase"/>
    <property type="match status" value="1"/>
</dbReference>
<dbReference type="SUPFAM" id="SSF103473">
    <property type="entry name" value="MFS general substrate transporter"/>
    <property type="match status" value="1"/>
</dbReference>
<dbReference type="GO" id="GO:0008654">
    <property type="term" value="P:phospholipid biosynthetic process"/>
    <property type="evidence" value="ECO:0007669"/>
    <property type="project" value="TreeGrafter"/>
</dbReference>
<dbReference type="EMBL" id="QFRJ01000009">
    <property type="protein sequence ID" value="PWH84992.1"/>
    <property type="molecule type" value="Genomic_DNA"/>
</dbReference>
<evidence type="ECO:0000313" key="5">
    <source>
        <dbReference type="Proteomes" id="UP000245370"/>
    </source>
</evidence>
<dbReference type="InterPro" id="IPR002123">
    <property type="entry name" value="Plipid/glycerol_acylTrfase"/>
</dbReference>
<keyword evidence="2" id="KW-1133">Transmembrane helix</keyword>
<accession>A0A2U2XB30</accession>
<feature type="transmembrane region" description="Helical" evidence="2">
    <location>
        <begin position="438"/>
        <end position="456"/>
    </location>
</feature>
<dbReference type="GO" id="GO:0016287">
    <property type="term" value="F:glycerone-phosphate O-acyltransferase activity"/>
    <property type="evidence" value="ECO:0007669"/>
    <property type="project" value="TreeGrafter"/>
</dbReference>
<dbReference type="Proteomes" id="UP000245370">
    <property type="component" value="Unassembled WGS sequence"/>
</dbReference>
<feature type="domain" description="Phospholipid/glycerol acyltransferase" evidence="3">
    <location>
        <begin position="92"/>
        <end position="220"/>
    </location>
</feature>